<dbReference type="InParanoid" id="D8LDX1"/>
<protein>
    <recommendedName>
        <fullName evidence="1">Glycosyl-hydrolase 114-associated domain-containing protein</fullName>
    </recommendedName>
</protein>
<keyword evidence="3" id="KW-1185">Reference proteome</keyword>
<name>D8LDX1_ECTSI</name>
<organism evidence="2 3">
    <name type="scientific">Ectocarpus siliculosus</name>
    <name type="common">Brown alga</name>
    <name type="synonym">Conferva siliculosa</name>
    <dbReference type="NCBI Taxonomy" id="2880"/>
    <lineage>
        <taxon>Eukaryota</taxon>
        <taxon>Sar</taxon>
        <taxon>Stramenopiles</taxon>
        <taxon>Ochrophyta</taxon>
        <taxon>PX clade</taxon>
        <taxon>Phaeophyceae</taxon>
        <taxon>Ectocarpales</taxon>
        <taxon>Ectocarpaceae</taxon>
        <taxon>Ectocarpus</taxon>
    </lineage>
</organism>
<dbReference type="Proteomes" id="UP000002630">
    <property type="component" value="Linkage Group LG24"/>
</dbReference>
<evidence type="ECO:0000259" key="1">
    <source>
        <dbReference type="Pfam" id="PF14741"/>
    </source>
</evidence>
<evidence type="ECO:0000313" key="2">
    <source>
        <dbReference type="EMBL" id="CBN75547.1"/>
    </source>
</evidence>
<gene>
    <name evidence="2" type="ORF">Esi_0128_0023</name>
</gene>
<reference evidence="2 3" key="1">
    <citation type="journal article" date="2010" name="Nature">
        <title>The Ectocarpus genome and the independent evolution of multicellularity in brown algae.</title>
        <authorList>
            <person name="Cock J.M."/>
            <person name="Sterck L."/>
            <person name="Rouze P."/>
            <person name="Scornet D."/>
            <person name="Allen A.E."/>
            <person name="Amoutzias G."/>
            <person name="Anthouard V."/>
            <person name="Artiguenave F."/>
            <person name="Aury J.M."/>
            <person name="Badger J.H."/>
            <person name="Beszteri B."/>
            <person name="Billiau K."/>
            <person name="Bonnet E."/>
            <person name="Bothwell J.H."/>
            <person name="Bowler C."/>
            <person name="Boyen C."/>
            <person name="Brownlee C."/>
            <person name="Carrano C.J."/>
            <person name="Charrier B."/>
            <person name="Cho G.Y."/>
            <person name="Coelho S.M."/>
            <person name="Collen J."/>
            <person name="Corre E."/>
            <person name="Da Silva C."/>
            <person name="Delage L."/>
            <person name="Delaroque N."/>
            <person name="Dittami S.M."/>
            <person name="Doulbeau S."/>
            <person name="Elias M."/>
            <person name="Farnham G."/>
            <person name="Gachon C.M."/>
            <person name="Gschloessl B."/>
            <person name="Heesch S."/>
            <person name="Jabbari K."/>
            <person name="Jubin C."/>
            <person name="Kawai H."/>
            <person name="Kimura K."/>
            <person name="Kloareg B."/>
            <person name="Kupper F.C."/>
            <person name="Lang D."/>
            <person name="Le Bail A."/>
            <person name="Leblanc C."/>
            <person name="Lerouge P."/>
            <person name="Lohr M."/>
            <person name="Lopez P.J."/>
            <person name="Martens C."/>
            <person name="Maumus F."/>
            <person name="Michel G."/>
            <person name="Miranda-Saavedra D."/>
            <person name="Morales J."/>
            <person name="Moreau H."/>
            <person name="Motomura T."/>
            <person name="Nagasato C."/>
            <person name="Napoli C.A."/>
            <person name="Nelson D.R."/>
            <person name="Nyvall-Collen P."/>
            <person name="Peters A.F."/>
            <person name="Pommier C."/>
            <person name="Potin P."/>
            <person name="Poulain J."/>
            <person name="Quesneville H."/>
            <person name="Read B."/>
            <person name="Rensing S.A."/>
            <person name="Ritter A."/>
            <person name="Rousvoal S."/>
            <person name="Samanta M."/>
            <person name="Samson G."/>
            <person name="Schroeder D.C."/>
            <person name="Segurens B."/>
            <person name="Strittmatter M."/>
            <person name="Tonon T."/>
            <person name="Tregear J.W."/>
            <person name="Valentin K."/>
            <person name="von Dassow P."/>
            <person name="Yamagishi T."/>
            <person name="Van de Peer Y."/>
            <person name="Wincker P."/>
        </authorList>
    </citation>
    <scope>NUCLEOTIDE SEQUENCE [LARGE SCALE GENOMIC DNA]</scope>
    <source>
        <strain evidence="3">Ec32 / CCAP1310/4</strain>
    </source>
</reference>
<evidence type="ECO:0000313" key="3">
    <source>
        <dbReference type="Proteomes" id="UP000002630"/>
    </source>
</evidence>
<dbReference type="EMBL" id="FN649749">
    <property type="protein sequence ID" value="CBN75547.1"/>
    <property type="molecule type" value="Genomic_DNA"/>
</dbReference>
<sequence>MVYLTQTGEGLPISRANDETYLRLASKSAGGKFKGGQYEFSFSAPLLFGDVDANILTLELSALVMKGSGDRWQVDMFNSRRGKKWDKIGDLSKAGSDWTTSNLVVASGDRCGDAPKRINTTRTKSQKSKRCISDYFDTDSNEVLIRIHTPGSKEVIFIDYARIKPSFRFNPHSGHA</sequence>
<dbReference type="AlphaFoldDB" id="D8LDX1"/>
<accession>D8LDX1</accession>
<dbReference type="Pfam" id="PF14741">
    <property type="entry name" value="GH114_assoc"/>
    <property type="match status" value="1"/>
</dbReference>
<feature type="domain" description="Glycosyl-hydrolase 114-associated" evidence="1">
    <location>
        <begin position="8"/>
        <end position="135"/>
    </location>
</feature>
<dbReference type="InterPro" id="IPR049922">
    <property type="entry name" value="GH114_assoc"/>
</dbReference>
<dbReference type="EMBL" id="FN647924">
    <property type="protein sequence ID" value="CBN75547.1"/>
    <property type="molecule type" value="Genomic_DNA"/>
</dbReference>
<proteinExistence type="predicted"/>